<name>Q6MGG3_NEUCS</name>
<feature type="compositionally biased region" description="Polar residues" evidence="1">
    <location>
        <begin position="162"/>
        <end position="188"/>
    </location>
</feature>
<gene>
    <name evidence="2" type="primary">B13N4.160</name>
</gene>
<accession>Q6MGG3</accession>
<feature type="compositionally biased region" description="Basic and acidic residues" evidence="1">
    <location>
        <begin position="1"/>
        <end position="12"/>
    </location>
</feature>
<evidence type="ECO:0000256" key="1">
    <source>
        <dbReference type="SAM" id="MobiDB-lite"/>
    </source>
</evidence>
<protein>
    <submittedName>
        <fullName evidence="2">Uncharacterized protein B13N4.160</fullName>
    </submittedName>
</protein>
<dbReference type="VEuPathDB" id="FungiDB:NCU01875"/>
<evidence type="ECO:0000313" key="2">
    <source>
        <dbReference type="EMBL" id="CAE81975.1"/>
    </source>
</evidence>
<proteinExistence type="predicted"/>
<organism evidence="2">
    <name type="scientific">Neurospora crassa</name>
    <dbReference type="NCBI Taxonomy" id="5141"/>
    <lineage>
        <taxon>Eukaryota</taxon>
        <taxon>Fungi</taxon>
        <taxon>Dikarya</taxon>
        <taxon>Ascomycota</taxon>
        <taxon>Pezizomycotina</taxon>
        <taxon>Sordariomycetes</taxon>
        <taxon>Sordariomycetidae</taxon>
        <taxon>Sordariales</taxon>
        <taxon>Sordariaceae</taxon>
        <taxon>Neurospora</taxon>
    </lineage>
</organism>
<reference evidence="2" key="2">
    <citation type="submission" date="2003-12" db="EMBL/GenBank/DDBJ databases">
        <authorList>
            <person name="German Neurospora genome project"/>
        </authorList>
    </citation>
    <scope>NUCLEOTIDE SEQUENCE</scope>
</reference>
<feature type="compositionally biased region" description="Basic and acidic residues" evidence="1">
    <location>
        <begin position="38"/>
        <end position="49"/>
    </location>
</feature>
<reference evidence="2" key="1">
    <citation type="submission" date="2003-12" db="EMBL/GenBank/DDBJ databases">
        <authorList>
            <person name="Schulte U."/>
            <person name="Aign V."/>
            <person name="Hoheisel J."/>
            <person name="Brandt P."/>
            <person name="Fartmann B."/>
            <person name="Holland R."/>
            <person name="Nyakatura G."/>
            <person name="Mewes H.W."/>
            <person name="Mannhaupt G."/>
        </authorList>
    </citation>
    <scope>NUCLEOTIDE SEQUENCE</scope>
</reference>
<dbReference type="AlphaFoldDB" id="Q6MGG3"/>
<feature type="region of interest" description="Disordered" evidence="1">
    <location>
        <begin position="162"/>
        <end position="194"/>
    </location>
</feature>
<sequence>MNEKDQSRHEFSSRGQLVLRNNHSEMQKYDSVQVHRGSHQDLHEHERSQQRPSQSQTSHDSTAPPGMPWVIYGSGDYDDHSPCNMEDEDGSSYEYSQDIGSMNDGWNTNYDVYWPNGSYGPVAARPCGDAASVANTELLVAMPDRLTSCDISKYDEKLRQSFTKNNKPAASPSSRTQFAATKSRSVSLHQREKL</sequence>
<feature type="region of interest" description="Disordered" evidence="1">
    <location>
        <begin position="1"/>
        <end position="97"/>
    </location>
</feature>
<dbReference type="EMBL" id="BX842681">
    <property type="protein sequence ID" value="CAE81975.1"/>
    <property type="molecule type" value="Genomic_DNA"/>
</dbReference>